<reference evidence="2 3" key="1">
    <citation type="submission" date="2007-06" db="EMBL/GenBank/DDBJ databases">
        <authorList>
            <person name="Shimkets L."/>
            <person name="Ferriera S."/>
            <person name="Johnson J."/>
            <person name="Kravitz S."/>
            <person name="Beeson K."/>
            <person name="Sutton G."/>
            <person name="Rogers Y.-H."/>
            <person name="Friedman R."/>
            <person name="Frazier M."/>
            <person name="Venter J.C."/>
        </authorList>
    </citation>
    <scope>NUCLEOTIDE SEQUENCE [LARGE SCALE GENOMIC DNA]</scope>
    <source>
        <strain evidence="2 3">SIR-1</strain>
    </source>
</reference>
<gene>
    <name evidence="2" type="ORF">PPSIR1_01027</name>
</gene>
<organism evidence="2 3">
    <name type="scientific">Plesiocystis pacifica SIR-1</name>
    <dbReference type="NCBI Taxonomy" id="391625"/>
    <lineage>
        <taxon>Bacteria</taxon>
        <taxon>Pseudomonadati</taxon>
        <taxon>Myxococcota</taxon>
        <taxon>Polyangia</taxon>
        <taxon>Nannocystales</taxon>
        <taxon>Nannocystaceae</taxon>
        <taxon>Plesiocystis</taxon>
    </lineage>
</organism>
<dbReference type="EMBL" id="ABCS01000064">
    <property type="protein sequence ID" value="EDM76498.1"/>
    <property type="molecule type" value="Genomic_DNA"/>
</dbReference>
<dbReference type="Proteomes" id="UP000005801">
    <property type="component" value="Unassembled WGS sequence"/>
</dbReference>
<protein>
    <submittedName>
        <fullName evidence="2">Uncharacterized protein</fullName>
    </submittedName>
</protein>
<evidence type="ECO:0000256" key="1">
    <source>
        <dbReference type="SAM" id="MobiDB-lite"/>
    </source>
</evidence>
<evidence type="ECO:0000313" key="3">
    <source>
        <dbReference type="Proteomes" id="UP000005801"/>
    </source>
</evidence>
<dbReference type="RefSeq" id="WP_006974380.1">
    <property type="nucleotide sequence ID" value="NZ_ABCS01000064.1"/>
</dbReference>
<feature type="region of interest" description="Disordered" evidence="1">
    <location>
        <begin position="1515"/>
        <end position="1610"/>
    </location>
</feature>
<comment type="caution">
    <text evidence="2">The sequence shown here is derived from an EMBL/GenBank/DDBJ whole genome shotgun (WGS) entry which is preliminary data.</text>
</comment>
<keyword evidence="3" id="KW-1185">Reference proteome</keyword>
<evidence type="ECO:0000313" key="2">
    <source>
        <dbReference type="EMBL" id="EDM76498.1"/>
    </source>
</evidence>
<feature type="compositionally biased region" description="Basic and acidic residues" evidence="1">
    <location>
        <begin position="1554"/>
        <end position="1581"/>
    </location>
</feature>
<dbReference type="OrthoDB" id="8162839at2"/>
<dbReference type="eggNOG" id="ENOG5032W3H">
    <property type="taxonomic scope" value="Bacteria"/>
</dbReference>
<feature type="compositionally biased region" description="Basic and acidic residues" evidence="1">
    <location>
        <begin position="1515"/>
        <end position="1546"/>
    </location>
</feature>
<feature type="compositionally biased region" description="Basic residues" evidence="1">
    <location>
        <begin position="1582"/>
        <end position="1600"/>
    </location>
</feature>
<sequence length="1722" mass="191956">MSELMADLLGAGEVEGRGGFSIDAEKAREKLRQYQLANPRDYVLLLVEAAVLAGAEALAFEIDSDDVHLRFSAEPFDQSWLENIYGALFVDPAEVAAEALESLRAAQQLAFAVNSAMALNPRWLRVQSVGGDGEGTLLELRPDAEDRVEALSGAEPGTHIHVRDRFRPGLVIEFFRHMRGNIAEATILREACRWSRTPVSINGDRISDPQAFVRGRDSAGAVQRAPVVLDGEVVGEVYLGLCVEGTRELAPPKVHLLANGVSVETEELDGCVEGFGALVDARPLRRDVSQTRLLRDDAFEAVLGAVVEAHDQLLARLVSAWVDGSAGVDPPEWLEAACFDWWRRRGYRRSQLRKLLDSDELFAAIARAPIWPAVGAKALSTEALIRSRWPVRFSSQDFEFAPLDVPFVVYADGETERLLEHMFGSQCDDYTEVLAREQARQLKRLEFMSRTHFAELPDVRYWVTHAIEGSLPARKEEGQEKGRGVAGHAIRGEVGFLPGSGDSWVRLVTQGCLLDEITLEEGLPGMRAVVSTRLVPAPTYDRAEPDLDLGRALVAVLAGIEAAVAKLAASFRGQSVPAEIRKLLQLYIERAAESDYERAFLDAFGLSRSQARRSLSRSRDLATRPDWKLGGAPEDYHPLAHVPLFRKLERGREGFVSVAELVAEREAGRRVAWLPDGAVMTASMAASIEHPVVILTKAEREQLRPLVGDRSLESFLPQLTALRRRQAFLDRPSTTPTLGSTLIEVPFAVAREGAGGSAGQGAIPGALGLRRFDLESAVRGDMAVSVVIAGRELASFDLVMPLPGLRMWIQGDLHHTQTGLLRVREDWSGLHDAGGLRVPVFGALVELVEKLCGRLSASPQDAVECEWWLALMVPALVLGRGGLHRLFLELRRERGLEAACAELMALLALLERYPERDLERVAKRLRKRSEGGETPGAAAIEAALKRPTARVSPEERALALLRQGLVPATARILELPVLRGFVNGRCERQRRWSLSQIIDHVASDEPLAWVSDTFIMRDPPTVDFAIVALSAVELRLLERIFDVRALDEVSDWLEGRSKFERRARVHDRSVPRRRTLNVLPIDGRLGKLGPWPAVRGEVGLVWDERQTRTEVCVYTEGREVSTFTLQEDLVPLSVAIEIDDLELNDEHDAPSQDDYRRIVELVRGWQTKLIDSLALTYDELAKTERANAAALVRRLLRRWPPGSGSYRSKSSRDRRRFEALAALPAFPGARRPWSADELAEAAAAGPIQTLEYRVSQELPDGPVVVLERPDIEPCLRALFGRTVDLSAVLARRRAAAMRKQNAAELALEPPREALAELAVEEAGLRGWLAIVPGRNVIAVGEDGKRVQVVELPGNLPACGSIWSASAKAIHIDEDWKRATWTKLQRRTLAARAFELWVGLAEGYRELLDSPPIDSPGRRRFAATRRTLRDLFLRLHMREGRAYQRRVKKRKGPANTDQELYARCLDLPLLELSNGRWISAETAARERPIELAELELWRGPSAEEMAEQRAREAREAERRREEAKRRREQRERYEAERRRELERARQREAKRKRQAREAAAKEAKRQREQAKERAREQAAAKEAKRKAERAQKSKGKGKRGRRQAEPPTPEALLLEALRAELRLVRGKRTGLISERHLESLELHADGGRRAPLFARTEDGPRLNTEHALFGAVLASYASDPGALTLLASSAYTFLNIVYAEIEDEDEAEFLRAHAAYAETSMRG</sequence>
<proteinExistence type="predicted"/>
<name>A6GCD9_9BACT</name>
<accession>A6GCD9</accession>
<dbReference type="STRING" id="391625.PPSIR1_01027"/>